<sequence>MKILHTSDWHLGQSFMGRSRAEEHQLLISWLLDYVTAANIEAVILAGDVFDTSTPPSYARELYLELVLALYQRDCALIVVAGNHDSVSVLNESKSLLQQMNTYVITQPSWDQLEASLVTLKNRAGERAAMVCAVPFLRVRDMVQRELGQSIDAKQAQLSDRIQAYYRVLYEQAKQVAEDLPIIGTGHLTVLGGQKTESVRDIYVGTLEALPPALLPEFDYLALGHIHKPMQVGGKEQWRYSGSPIPMSFDESGTQKSVAVFDTENKNVDLISIPNFRELRSLKGSRDELVEALAAITNESELCLWLDLTLTDDINIGLFQEQVSELLEGKNIEVLKVQRLRKHISLNTNNGETATLEDVTPQDVFAQLLEEKQLDEDHAKHLAQMFNTFIDENEVAE</sequence>
<evidence type="ECO:0000256" key="6">
    <source>
        <dbReference type="ARBA" id="ARBA00022839"/>
    </source>
</evidence>
<evidence type="ECO:0000256" key="1">
    <source>
        <dbReference type="ARBA" id="ARBA00010555"/>
    </source>
</evidence>
<dbReference type="NCBIfam" id="TIGR00619">
    <property type="entry name" value="sbcd"/>
    <property type="match status" value="1"/>
</dbReference>
<evidence type="ECO:0000256" key="4">
    <source>
        <dbReference type="ARBA" id="ARBA00022722"/>
    </source>
</evidence>
<dbReference type="Pfam" id="PF00149">
    <property type="entry name" value="Metallophos"/>
    <property type="match status" value="1"/>
</dbReference>
<dbReference type="PANTHER" id="PTHR30337:SF0">
    <property type="entry name" value="NUCLEASE SBCCD SUBUNIT D"/>
    <property type="match status" value="1"/>
</dbReference>
<name>A0ABW4B380_9GAMM</name>
<dbReference type="Pfam" id="PF12320">
    <property type="entry name" value="SbcD_C"/>
    <property type="match status" value="1"/>
</dbReference>
<evidence type="ECO:0000256" key="7">
    <source>
        <dbReference type="RuleBase" id="RU363069"/>
    </source>
</evidence>
<dbReference type="InterPro" id="IPR004593">
    <property type="entry name" value="SbcD"/>
</dbReference>
<dbReference type="InterPro" id="IPR050535">
    <property type="entry name" value="DNA_Repair-Maintenance_Comp"/>
</dbReference>
<dbReference type="InterPro" id="IPR004843">
    <property type="entry name" value="Calcineurin-like_PHP"/>
</dbReference>
<keyword evidence="6 7" id="KW-0269">Exonuclease</keyword>
<dbReference type="InterPro" id="IPR026843">
    <property type="entry name" value="SbcD_C"/>
</dbReference>
<evidence type="ECO:0000256" key="2">
    <source>
        <dbReference type="ARBA" id="ARBA00011322"/>
    </source>
</evidence>
<feature type="domain" description="Nuclease SbcCD subunit D C-terminal" evidence="9">
    <location>
        <begin position="276"/>
        <end position="372"/>
    </location>
</feature>
<dbReference type="InterPro" id="IPR041796">
    <property type="entry name" value="Mre11_N"/>
</dbReference>
<comment type="caution">
    <text evidence="10">The sequence shown here is derived from an EMBL/GenBank/DDBJ whole genome shotgun (WGS) entry which is preliminary data.</text>
</comment>
<evidence type="ECO:0000256" key="3">
    <source>
        <dbReference type="ARBA" id="ARBA00013365"/>
    </source>
</evidence>
<comment type="similarity">
    <text evidence="1 7">Belongs to the SbcD family.</text>
</comment>
<keyword evidence="7" id="KW-0255">Endonuclease</keyword>
<dbReference type="EMBL" id="JBHTMN010000012">
    <property type="protein sequence ID" value="MFD1383988.1"/>
    <property type="molecule type" value="Genomic_DNA"/>
</dbReference>
<evidence type="ECO:0000259" key="9">
    <source>
        <dbReference type="Pfam" id="PF12320"/>
    </source>
</evidence>
<dbReference type="RefSeq" id="WP_377367776.1">
    <property type="nucleotide sequence ID" value="NZ_JBHTMN010000012.1"/>
</dbReference>
<comment type="subunit">
    <text evidence="2 7">Heterodimer of SbcC and SbcD.</text>
</comment>
<dbReference type="CDD" id="cd00840">
    <property type="entry name" value="MPP_Mre11_N"/>
    <property type="match status" value="1"/>
</dbReference>
<comment type="function">
    <text evidence="7">SbcCD cleaves DNA hairpin structures. These structures can inhibit DNA replication and are intermediates in certain DNA recombination reactions. The complex acts as a 3'-&gt;5' double strand exonuclease that can open hairpins. It also has a 5' single-strand endonuclease activity.</text>
</comment>
<dbReference type="Gene3D" id="3.30.160.720">
    <property type="match status" value="1"/>
</dbReference>
<gene>
    <name evidence="7" type="primary">sbcD</name>
    <name evidence="10" type="ORF">ACFQ45_11435</name>
</gene>
<organism evidence="10 11">
    <name type="scientific">Rhodanobacter aciditrophus</name>
    <dbReference type="NCBI Taxonomy" id="1623218"/>
    <lineage>
        <taxon>Bacteria</taxon>
        <taxon>Pseudomonadati</taxon>
        <taxon>Pseudomonadota</taxon>
        <taxon>Gammaproteobacteria</taxon>
        <taxon>Lysobacterales</taxon>
        <taxon>Rhodanobacteraceae</taxon>
        <taxon>Rhodanobacter</taxon>
    </lineage>
</organism>
<evidence type="ECO:0000313" key="10">
    <source>
        <dbReference type="EMBL" id="MFD1383988.1"/>
    </source>
</evidence>
<protein>
    <recommendedName>
        <fullName evidence="3 7">Nuclease SbcCD subunit D</fullName>
    </recommendedName>
</protein>
<evidence type="ECO:0000256" key="5">
    <source>
        <dbReference type="ARBA" id="ARBA00022801"/>
    </source>
</evidence>
<keyword evidence="7" id="KW-0233">DNA recombination</keyword>
<accession>A0ABW4B380</accession>
<proteinExistence type="inferred from homology"/>
<feature type="domain" description="Calcineurin-like phosphoesterase" evidence="8">
    <location>
        <begin position="1"/>
        <end position="229"/>
    </location>
</feature>
<dbReference type="PANTHER" id="PTHR30337">
    <property type="entry name" value="COMPONENT OF ATP-DEPENDENT DSDNA EXONUCLEASE"/>
    <property type="match status" value="1"/>
</dbReference>
<keyword evidence="11" id="KW-1185">Reference proteome</keyword>
<dbReference type="InterPro" id="IPR029052">
    <property type="entry name" value="Metallo-depent_PP-like"/>
</dbReference>
<evidence type="ECO:0000313" key="11">
    <source>
        <dbReference type="Proteomes" id="UP001597059"/>
    </source>
</evidence>
<dbReference type="SUPFAM" id="SSF56300">
    <property type="entry name" value="Metallo-dependent phosphatases"/>
    <property type="match status" value="1"/>
</dbReference>
<evidence type="ECO:0000259" key="8">
    <source>
        <dbReference type="Pfam" id="PF00149"/>
    </source>
</evidence>
<dbReference type="Gene3D" id="3.60.21.10">
    <property type="match status" value="1"/>
</dbReference>
<dbReference type="GO" id="GO:0004527">
    <property type="term" value="F:exonuclease activity"/>
    <property type="evidence" value="ECO:0007669"/>
    <property type="project" value="UniProtKB-KW"/>
</dbReference>
<keyword evidence="4 7" id="KW-0540">Nuclease</keyword>
<reference evidence="11" key="1">
    <citation type="journal article" date="2019" name="Int. J. Syst. Evol. Microbiol.">
        <title>The Global Catalogue of Microorganisms (GCM) 10K type strain sequencing project: providing services to taxonomists for standard genome sequencing and annotation.</title>
        <authorList>
            <consortium name="The Broad Institute Genomics Platform"/>
            <consortium name="The Broad Institute Genome Sequencing Center for Infectious Disease"/>
            <person name="Wu L."/>
            <person name="Ma J."/>
        </authorList>
    </citation>
    <scope>NUCLEOTIDE SEQUENCE [LARGE SCALE GENOMIC DNA]</scope>
    <source>
        <strain evidence="11">JCM 30774</strain>
    </source>
</reference>
<keyword evidence="5 7" id="KW-0378">Hydrolase</keyword>
<keyword evidence="7" id="KW-0235">DNA replication</keyword>
<dbReference type="Proteomes" id="UP001597059">
    <property type="component" value="Unassembled WGS sequence"/>
</dbReference>